<evidence type="ECO:0000256" key="1">
    <source>
        <dbReference type="ARBA" id="ARBA00010088"/>
    </source>
</evidence>
<dbReference type="SUPFAM" id="SSF53474">
    <property type="entry name" value="alpha/beta-Hydrolases"/>
    <property type="match status" value="1"/>
</dbReference>
<name>A0A1L6MX12_9BACT</name>
<dbReference type="Proteomes" id="UP000185544">
    <property type="component" value="Chromosome"/>
</dbReference>
<keyword evidence="2" id="KW-0378">Hydrolase</keyword>
<sequence>MILHGILGAGINWRSFSTRLTQLYPEWGVVVVDLRLHGHSQGFQPPHTLAQAAADLTALQQTLPESIQGMIGHSFGGKVILQWIQDFHAQIPIDFAWILDSCPGNTQQVDRSGVKSILPLLEKNRNTSFTTREDFVITLQQEGIRESTARWLARNLIQTEQKTYQLGLNLQGIQALLESYAQCDLWHVLEYVPNNLSIHFVIAGKESLLDEEDQTRIHALARHYPERLKCHTLADAGHWVHVDAPHALLTLLAHSLSIPKSFKKMLF</sequence>
<feature type="domain" description="AB hydrolase-1" evidence="3">
    <location>
        <begin position="3"/>
        <end position="248"/>
    </location>
</feature>
<dbReference type="GO" id="GO:0016787">
    <property type="term" value="F:hydrolase activity"/>
    <property type="evidence" value="ECO:0007669"/>
    <property type="project" value="UniProtKB-KW"/>
</dbReference>
<evidence type="ECO:0000313" key="4">
    <source>
        <dbReference type="EMBL" id="APS00090.1"/>
    </source>
</evidence>
<protein>
    <recommendedName>
        <fullName evidence="3">AB hydrolase-1 domain-containing protein</fullName>
    </recommendedName>
</protein>
<dbReference type="STRING" id="1882918.BCY86_04905"/>
<organism evidence="4 5">
    <name type="scientific">Pajaroellobacter abortibovis</name>
    <dbReference type="NCBI Taxonomy" id="1882918"/>
    <lineage>
        <taxon>Bacteria</taxon>
        <taxon>Pseudomonadati</taxon>
        <taxon>Myxococcota</taxon>
        <taxon>Polyangia</taxon>
        <taxon>Polyangiales</taxon>
        <taxon>Polyangiaceae</taxon>
    </lineage>
</organism>
<comment type="similarity">
    <text evidence="1">Belongs to the peptidase S33 family.</text>
</comment>
<accession>A0A1L6MX12</accession>
<dbReference type="InterPro" id="IPR051601">
    <property type="entry name" value="Serine_prot/Carboxylest_S33"/>
</dbReference>
<dbReference type="PANTHER" id="PTHR43248">
    <property type="entry name" value="2-SUCCINYL-6-HYDROXY-2,4-CYCLOHEXADIENE-1-CARBOXYLATE SYNTHASE"/>
    <property type="match status" value="1"/>
</dbReference>
<reference evidence="4 5" key="1">
    <citation type="submission" date="2016-08" db="EMBL/GenBank/DDBJ databases">
        <title>Identification and validation of antigenic proteins from Pajaroellobacter abortibovis using de-novo genome sequence assembly and reverse vaccinology.</title>
        <authorList>
            <person name="Welly B.T."/>
            <person name="Miller M.R."/>
            <person name="Stott J.L."/>
            <person name="Blanchard M.T."/>
            <person name="Islas-Trejo A.D."/>
            <person name="O'Rourke S.M."/>
            <person name="Young A.E."/>
            <person name="Medrano J.F."/>
            <person name="Van Eenennaam A.L."/>
        </authorList>
    </citation>
    <scope>NUCLEOTIDE SEQUENCE [LARGE SCALE GENOMIC DNA]</scope>
    <source>
        <strain evidence="4 5">BTF92-0548A/99-0131</strain>
    </source>
</reference>
<dbReference type="EMBL" id="CP016908">
    <property type="protein sequence ID" value="APS00090.1"/>
    <property type="molecule type" value="Genomic_DNA"/>
</dbReference>
<dbReference type="Pfam" id="PF12697">
    <property type="entry name" value="Abhydrolase_6"/>
    <property type="match status" value="1"/>
</dbReference>
<evidence type="ECO:0000256" key="2">
    <source>
        <dbReference type="ARBA" id="ARBA00022801"/>
    </source>
</evidence>
<gene>
    <name evidence="4" type="ORF">BCY86_04905</name>
</gene>
<dbReference type="AlphaFoldDB" id="A0A1L6MX12"/>
<dbReference type="PANTHER" id="PTHR43248:SF3">
    <property type="entry name" value="AB HYDROLASE-1 DOMAIN-CONTAINING PROTEIN"/>
    <property type="match status" value="1"/>
</dbReference>
<dbReference type="InterPro" id="IPR029058">
    <property type="entry name" value="AB_hydrolase_fold"/>
</dbReference>
<dbReference type="KEGG" id="pabo:BCY86_04905"/>
<dbReference type="Gene3D" id="3.40.50.1820">
    <property type="entry name" value="alpha/beta hydrolase"/>
    <property type="match status" value="1"/>
</dbReference>
<dbReference type="InterPro" id="IPR000073">
    <property type="entry name" value="AB_hydrolase_1"/>
</dbReference>
<keyword evidence="5" id="KW-1185">Reference proteome</keyword>
<evidence type="ECO:0000259" key="3">
    <source>
        <dbReference type="Pfam" id="PF12697"/>
    </source>
</evidence>
<evidence type="ECO:0000313" key="5">
    <source>
        <dbReference type="Proteomes" id="UP000185544"/>
    </source>
</evidence>
<proteinExistence type="inferred from homology"/>